<proteinExistence type="predicted"/>
<name>A0ABW1XJB0_9ALTE</name>
<protein>
    <submittedName>
        <fullName evidence="2">DUF6671 family protein</fullName>
    </submittedName>
</protein>
<dbReference type="EMBL" id="JBHSUS010000001">
    <property type="protein sequence ID" value="MFC6440302.1"/>
    <property type="molecule type" value="Genomic_DNA"/>
</dbReference>
<sequence>MSHYKPVALCTLHHKGPLIAPALAGLGYEVVEFNGFDTDTLGTFSGEVPRLRSQQDCALQKAHIASQATGYRFGLGSEGSHHLDDSGLFILHSEILCWYDNETQQKIFAFAQTPSPLARFCTGSAIPLAEICEFDPAQKWLLPDLQPIKKGVSAAEIMAYARSHQLTDIRVMPDLRAMHCPSRQQAIKKCAEDLVTRLSQPCPQCQLPDFVTKEYLSGLPCMQCTVPTSRIRAKLKRCDMCHHEQEQSVDAAHADPFYCSWCNP</sequence>
<keyword evidence="3" id="KW-1185">Reference proteome</keyword>
<organism evidence="2 3">
    <name type="scientific">Pseudobowmanella zhangzhouensis</name>
    <dbReference type="NCBI Taxonomy" id="1537679"/>
    <lineage>
        <taxon>Bacteria</taxon>
        <taxon>Pseudomonadati</taxon>
        <taxon>Pseudomonadota</taxon>
        <taxon>Gammaproteobacteria</taxon>
        <taxon>Alteromonadales</taxon>
        <taxon>Alteromonadaceae</taxon>
    </lineage>
</organism>
<dbReference type="Proteomes" id="UP001596364">
    <property type="component" value="Unassembled WGS sequence"/>
</dbReference>
<comment type="caution">
    <text evidence="2">The sequence shown here is derived from an EMBL/GenBank/DDBJ whole genome shotgun (WGS) entry which is preliminary data.</text>
</comment>
<dbReference type="Pfam" id="PF20376">
    <property type="entry name" value="DUF6671"/>
    <property type="match status" value="1"/>
</dbReference>
<dbReference type="RefSeq" id="WP_131258103.1">
    <property type="nucleotide sequence ID" value="NZ_JBHSUS010000001.1"/>
</dbReference>
<feature type="domain" description="DUF6671" evidence="1">
    <location>
        <begin position="165"/>
        <end position="264"/>
    </location>
</feature>
<evidence type="ECO:0000313" key="2">
    <source>
        <dbReference type="EMBL" id="MFC6440302.1"/>
    </source>
</evidence>
<gene>
    <name evidence="2" type="ORF">ACFP85_09105</name>
</gene>
<evidence type="ECO:0000313" key="3">
    <source>
        <dbReference type="Proteomes" id="UP001596364"/>
    </source>
</evidence>
<dbReference type="InterPro" id="IPR046612">
    <property type="entry name" value="DUF6671"/>
</dbReference>
<accession>A0ABW1XJB0</accession>
<evidence type="ECO:0000259" key="1">
    <source>
        <dbReference type="Pfam" id="PF20376"/>
    </source>
</evidence>
<reference evidence="3" key="1">
    <citation type="journal article" date="2019" name="Int. J. Syst. Evol. Microbiol.">
        <title>The Global Catalogue of Microorganisms (GCM) 10K type strain sequencing project: providing services to taxonomists for standard genome sequencing and annotation.</title>
        <authorList>
            <consortium name="The Broad Institute Genomics Platform"/>
            <consortium name="The Broad Institute Genome Sequencing Center for Infectious Disease"/>
            <person name="Wu L."/>
            <person name="Ma J."/>
        </authorList>
    </citation>
    <scope>NUCLEOTIDE SEQUENCE [LARGE SCALE GENOMIC DNA]</scope>
    <source>
        <strain evidence="3">CGMCC 1.16031</strain>
    </source>
</reference>